<organism evidence="2 3">
    <name type="scientific">Arthrobacter phage Sonali</name>
    <dbReference type="NCBI Taxonomy" id="2510495"/>
    <lineage>
        <taxon>Viruses</taxon>
        <taxon>Duplodnaviria</taxon>
        <taxon>Heunggongvirae</taxon>
        <taxon>Uroviricota</taxon>
        <taxon>Caudoviricetes</taxon>
        <taxon>Sonalivirus</taxon>
        <taxon>Sonalivirus sonali</taxon>
    </lineage>
</organism>
<dbReference type="Proteomes" id="UP000289206">
    <property type="component" value="Segment"/>
</dbReference>
<accession>A0A411CQJ6</accession>
<dbReference type="KEGG" id="vg:55011174"/>
<evidence type="ECO:0000256" key="1">
    <source>
        <dbReference type="SAM" id="MobiDB-lite"/>
    </source>
</evidence>
<sequence>MFADIISRDEGEPWGETGMTSQKWQEVPARSFLISDLIATQPGVLLHALAEDHQGSHSGDHLAHVVEWEGRFYLEDGHHRAVRARLNGSPRLLARHLVVQ</sequence>
<proteinExistence type="predicted"/>
<dbReference type="GeneID" id="55011174"/>
<dbReference type="Pfam" id="PF23719">
    <property type="entry name" value="VapB"/>
    <property type="match status" value="1"/>
</dbReference>
<evidence type="ECO:0000313" key="3">
    <source>
        <dbReference type="Proteomes" id="UP000289206"/>
    </source>
</evidence>
<gene>
    <name evidence="2" type="primary">83</name>
    <name evidence="2" type="ORF">SEA_SONALI_83</name>
</gene>
<dbReference type="EMBL" id="MK411746">
    <property type="protein sequence ID" value="QAY16195.1"/>
    <property type="molecule type" value="Genomic_DNA"/>
</dbReference>
<keyword evidence="3" id="KW-1185">Reference proteome</keyword>
<feature type="region of interest" description="Disordered" evidence="1">
    <location>
        <begin position="1"/>
        <end position="22"/>
    </location>
</feature>
<reference evidence="2 3" key="1">
    <citation type="submission" date="2019-01" db="EMBL/GenBank/DDBJ databases">
        <authorList>
            <person name="Adair T.L."/>
            <person name="Lucas L.G."/>
            <person name="Young A.M."/>
            <person name="Antrich S.C."/>
            <person name="Baird A.G."/>
            <person name="Dunn E.L."/>
            <person name="Fernandes B.I."/>
            <person name="Fraley E.G."/>
            <person name="Ghanem A.X."/>
            <person name="Gilbert M.G."/>
            <person name="Morris T.B."/>
            <person name="Nortch B.D."/>
            <person name="Overcash M.E."/>
            <person name="Pavleszek K.E."/>
            <person name="Pellegrini L.I.O."/>
            <person name="Pham L.T."/>
            <person name="Rule L.S."/>
            <person name="Schultz E.M."/>
            <person name="Smith J."/>
            <person name="Thong B.J."/>
            <person name="Turner H.A."/>
            <person name="Walker G."/>
            <person name="Whitaker Z.J."/>
            <person name="Wilsey R.N."/>
            <person name="Yanney R.L."/>
            <person name="Klyczek K."/>
            <person name="Garlena R.A."/>
            <person name="Russell D.A."/>
            <person name="Pope W.H."/>
            <person name="Jacobs-Sera D."/>
            <person name="Hatfull G.F."/>
        </authorList>
    </citation>
    <scope>NUCLEOTIDE SEQUENCE [LARGE SCALE GENOMIC DNA]</scope>
</reference>
<feature type="compositionally biased region" description="Basic and acidic residues" evidence="1">
    <location>
        <begin position="1"/>
        <end position="11"/>
    </location>
</feature>
<dbReference type="InterPro" id="IPR014447">
    <property type="entry name" value="VapB-like_prob"/>
</dbReference>
<protein>
    <submittedName>
        <fullName evidence="2">Uncharacterized protein</fullName>
    </submittedName>
</protein>
<dbReference type="RefSeq" id="YP_009819756.1">
    <property type="nucleotide sequence ID" value="NC_048152.1"/>
</dbReference>
<name>A0A411CQJ6_9CAUD</name>
<evidence type="ECO:0000313" key="2">
    <source>
        <dbReference type="EMBL" id="QAY16195.1"/>
    </source>
</evidence>